<organism evidence="1 2">
    <name type="scientific">Massariosphaeria phaeospora</name>
    <dbReference type="NCBI Taxonomy" id="100035"/>
    <lineage>
        <taxon>Eukaryota</taxon>
        <taxon>Fungi</taxon>
        <taxon>Dikarya</taxon>
        <taxon>Ascomycota</taxon>
        <taxon>Pezizomycotina</taxon>
        <taxon>Dothideomycetes</taxon>
        <taxon>Pleosporomycetidae</taxon>
        <taxon>Pleosporales</taxon>
        <taxon>Pleosporales incertae sedis</taxon>
        <taxon>Massariosphaeria</taxon>
    </lineage>
</organism>
<gene>
    <name evidence="1" type="ORF">BDV95DRAFT_153841</name>
</gene>
<protein>
    <submittedName>
        <fullName evidence="1">Uncharacterized protein</fullName>
    </submittedName>
</protein>
<dbReference type="EMBL" id="JAADJZ010000002">
    <property type="protein sequence ID" value="KAF2877622.1"/>
    <property type="molecule type" value="Genomic_DNA"/>
</dbReference>
<accession>A0A7C8MNF1</accession>
<reference evidence="1 2" key="1">
    <citation type="submission" date="2020-01" db="EMBL/GenBank/DDBJ databases">
        <authorList>
            <consortium name="DOE Joint Genome Institute"/>
            <person name="Haridas S."/>
            <person name="Albert R."/>
            <person name="Binder M."/>
            <person name="Bloem J."/>
            <person name="Labutti K."/>
            <person name="Salamov A."/>
            <person name="Andreopoulos B."/>
            <person name="Baker S.E."/>
            <person name="Barry K."/>
            <person name="Bills G."/>
            <person name="Bluhm B.H."/>
            <person name="Cannon C."/>
            <person name="Castanera R."/>
            <person name="Culley D.E."/>
            <person name="Daum C."/>
            <person name="Ezra D."/>
            <person name="Gonzalez J.B."/>
            <person name="Henrissat B."/>
            <person name="Kuo A."/>
            <person name="Liang C."/>
            <person name="Lipzen A."/>
            <person name="Lutzoni F."/>
            <person name="Magnuson J."/>
            <person name="Mondo S."/>
            <person name="Nolan M."/>
            <person name="Ohm R."/>
            <person name="Pangilinan J."/>
            <person name="Park H.-J.H."/>
            <person name="Ramirez L."/>
            <person name="Alfaro M."/>
            <person name="Sun H."/>
            <person name="Tritt A."/>
            <person name="Yoshinaga Y."/>
            <person name="Zwiers L.-H.L."/>
            <person name="Turgeon B.G."/>
            <person name="Goodwin S.B."/>
            <person name="Spatafora J.W."/>
            <person name="Crous P.W."/>
            <person name="Grigoriev I.V."/>
        </authorList>
    </citation>
    <scope>NUCLEOTIDE SEQUENCE [LARGE SCALE GENOMIC DNA]</scope>
    <source>
        <strain evidence="1 2">CBS 611.86</strain>
    </source>
</reference>
<evidence type="ECO:0000313" key="2">
    <source>
        <dbReference type="Proteomes" id="UP000481861"/>
    </source>
</evidence>
<name>A0A7C8MNF1_9PLEO</name>
<dbReference type="Proteomes" id="UP000481861">
    <property type="component" value="Unassembled WGS sequence"/>
</dbReference>
<keyword evidence="2" id="KW-1185">Reference proteome</keyword>
<proteinExistence type="predicted"/>
<evidence type="ECO:0000313" key="1">
    <source>
        <dbReference type="EMBL" id="KAF2877622.1"/>
    </source>
</evidence>
<comment type="caution">
    <text evidence="1">The sequence shown here is derived from an EMBL/GenBank/DDBJ whole genome shotgun (WGS) entry which is preliminary data.</text>
</comment>
<sequence>MSSSALLRISPFRAAAWAACSWLARVRISTKRVYQYSVATCCSLSIPVLLQTEAYSFVLSRRSRSEPRESTARTYIDQLTSRRGLRGPSPTRIELETCLSAPLGFHDVS</sequence>
<dbReference type="AlphaFoldDB" id="A0A7C8MNF1"/>